<dbReference type="InterPro" id="IPR013524">
    <property type="entry name" value="Runt_dom"/>
</dbReference>
<keyword evidence="7" id="KW-1185">Reference proteome</keyword>
<evidence type="ECO:0000313" key="6">
    <source>
        <dbReference type="EMBL" id="KAB7503578.1"/>
    </source>
</evidence>
<reference evidence="6 7" key="1">
    <citation type="journal article" date="2019" name="PLoS Biol.">
        <title>Sex chromosomes control vertical transmission of feminizing Wolbachia symbionts in an isopod.</title>
        <authorList>
            <person name="Becking T."/>
            <person name="Chebbi M.A."/>
            <person name="Giraud I."/>
            <person name="Moumen B."/>
            <person name="Laverre T."/>
            <person name="Caubet Y."/>
            <person name="Peccoud J."/>
            <person name="Gilbert C."/>
            <person name="Cordaux R."/>
        </authorList>
    </citation>
    <scope>NUCLEOTIDE SEQUENCE [LARGE SCALE GENOMIC DNA]</scope>
    <source>
        <strain evidence="6">ANa2</strain>
        <tissue evidence="6">Whole body excluding digestive tract and cuticle</tissue>
    </source>
</reference>
<dbReference type="GO" id="GO:0000978">
    <property type="term" value="F:RNA polymerase II cis-regulatory region sequence-specific DNA binding"/>
    <property type="evidence" value="ECO:0007669"/>
    <property type="project" value="TreeGrafter"/>
</dbReference>
<dbReference type="PROSITE" id="PS51062">
    <property type="entry name" value="RUNT"/>
    <property type="match status" value="1"/>
</dbReference>
<keyword evidence="4" id="KW-0539">Nucleus</keyword>
<feature type="domain" description="Runt" evidence="5">
    <location>
        <begin position="33"/>
        <end position="137"/>
    </location>
</feature>
<sequence>MSITITEAQILGNGVRVHNSIKKEESIIENFWKEFEGFVDPSGDLVKTGAPSIVCSVLPHHWRSNKTLPTSFRVVSLCPVQDGTIVTIKAGNDENFCADVRNNSGNYEESSRRNLMIFALSEDQEGVIIKLYKKLFL</sequence>
<evidence type="ECO:0000256" key="3">
    <source>
        <dbReference type="ARBA" id="ARBA00023163"/>
    </source>
</evidence>
<dbReference type="Proteomes" id="UP000326759">
    <property type="component" value="Unassembled WGS sequence"/>
</dbReference>
<dbReference type="GO" id="GO:0005524">
    <property type="term" value="F:ATP binding"/>
    <property type="evidence" value="ECO:0007669"/>
    <property type="project" value="InterPro"/>
</dbReference>
<evidence type="ECO:0000313" key="7">
    <source>
        <dbReference type="Proteomes" id="UP000326759"/>
    </source>
</evidence>
<dbReference type="EMBL" id="SEYY01004855">
    <property type="protein sequence ID" value="KAB7503578.1"/>
    <property type="molecule type" value="Genomic_DNA"/>
</dbReference>
<evidence type="ECO:0000256" key="4">
    <source>
        <dbReference type="ARBA" id="ARBA00023242"/>
    </source>
</evidence>
<dbReference type="AlphaFoldDB" id="A0A5N5TBX1"/>
<dbReference type="Gene3D" id="2.60.40.720">
    <property type="match status" value="1"/>
</dbReference>
<evidence type="ECO:0000256" key="1">
    <source>
        <dbReference type="ARBA" id="ARBA00004123"/>
    </source>
</evidence>
<dbReference type="GO" id="GO:0000981">
    <property type="term" value="F:DNA-binding transcription factor activity, RNA polymerase II-specific"/>
    <property type="evidence" value="ECO:0007669"/>
    <property type="project" value="TreeGrafter"/>
</dbReference>
<dbReference type="Pfam" id="PF00853">
    <property type="entry name" value="Runt"/>
    <property type="match status" value="1"/>
</dbReference>
<accession>A0A5N5TBX1</accession>
<dbReference type="InterPro" id="IPR008967">
    <property type="entry name" value="p53-like_TF_DNA-bd_sf"/>
</dbReference>
<comment type="caution">
    <text evidence="6">The sequence shown here is derived from an EMBL/GenBank/DDBJ whole genome shotgun (WGS) entry which is preliminary data.</text>
</comment>
<dbReference type="PANTHER" id="PTHR11950:SF31">
    <property type="entry name" value="SEGMENTATION PROTEIN RUNT"/>
    <property type="match status" value="1"/>
</dbReference>
<proteinExistence type="predicted"/>
<dbReference type="PRINTS" id="PR00967">
    <property type="entry name" value="ONCOGENEAML1"/>
</dbReference>
<gene>
    <name evidence="6" type="primary">run_1</name>
    <name evidence="6" type="ORF">Anas_14335</name>
</gene>
<protein>
    <submittedName>
        <fullName evidence="6">Segmentation protein Runt</fullName>
    </submittedName>
</protein>
<dbReference type="SUPFAM" id="SSF49417">
    <property type="entry name" value="p53-like transcription factors"/>
    <property type="match status" value="1"/>
</dbReference>
<dbReference type="InterPro" id="IPR000040">
    <property type="entry name" value="AML1_Runt"/>
</dbReference>
<comment type="subcellular location">
    <subcellularLocation>
        <location evidence="1">Nucleus</location>
    </subcellularLocation>
</comment>
<dbReference type="GO" id="GO:0005634">
    <property type="term" value="C:nucleus"/>
    <property type="evidence" value="ECO:0007669"/>
    <property type="project" value="UniProtKB-SubCell"/>
</dbReference>
<keyword evidence="3" id="KW-0804">Transcription</keyword>
<keyword evidence="2" id="KW-0805">Transcription regulation</keyword>
<evidence type="ECO:0000259" key="5">
    <source>
        <dbReference type="PROSITE" id="PS51062"/>
    </source>
</evidence>
<dbReference type="OrthoDB" id="10029800at2759"/>
<dbReference type="InterPro" id="IPR012346">
    <property type="entry name" value="p53/RUNT-type_TF_DNA-bd_sf"/>
</dbReference>
<name>A0A5N5TBX1_9CRUS</name>
<dbReference type="PANTHER" id="PTHR11950">
    <property type="entry name" value="RUNT RELATED"/>
    <property type="match status" value="1"/>
</dbReference>
<evidence type="ECO:0000256" key="2">
    <source>
        <dbReference type="ARBA" id="ARBA00023015"/>
    </source>
</evidence>
<organism evidence="6 7">
    <name type="scientific">Armadillidium nasatum</name>
    <dbReference type="NCBI Taxonomy" id="96803"/>
    <lineage>
        <taxon>Eukaryota</taxon>
        <taxon>Metazoa</taxon>
        <taxon>Ecdysozoa</taxon>
        <taxon>Arthropoda</taxon>
        <taxon>Crustacea</taxon>
        <taxon>Multicrustacea</taxon>
        <taxon>Malacostraca</taxon>
        <taxon>Eumalacostraca</taxon>
        <taxon>Peracarida</taxon>
        <taxon>Isopoda</taxon>
        <taxon>Oniscidea</taxon>
        <taxon>Crinocheta</taxon>
        <taxon>Armadillidiidae</taxon>
        <taxon>Armadillidium</taxon>
    </lineage>
</organism>